<dbReference type="EMBL" id="JAAAJB010000040">
    <property type="protein sequence ID" value="KAG0268822.1"/>
    <property type="molecule type" value="Genomic_DNA"/>
</dbReference>
<sequence length="415" mass="46265">MPPKFSVKPNVGRGRVRRKQEAVDAASDNENDVRMDGGSGDDGEDAFEDELQKQERLLEEEETLKRRVVRTTIPVIGSTSTSTTKPSAEGAKEATIASISEAAVTVESSTSAFTRRMSTIVDQLAADTMEIDSTLSEVDETPREPLPDFADEGDELIKEIPVFLSQQLAKYLYLFQYPVRPSQLPFDSVSGPNKARIKPHAQLIELELPVDTKAVHYNRQRGEELAMGLNDKAIKTAYDIEMADEDEEKELLNKQILTSSLIPTATNYLAGVLRNDELHLTPIHGSVQLRPSFKYLDKIDEKQKQANRKVNDEADREHTARIQAESEAKAKAVQVQVRSAADTEARKAGGPNKARLAEEESWTRLDYFNVESDESEVIYDRMFATQIGELDCVTSVEEYLDMVSSLHSLSGVNEN</sequence>
<dbReference type="Pfam" id="PF04801">
    <property type="entry name" value="RPC5"/>
    <property type="match status" value="1"/>
</dbReference>
<feature type="compositionally biased region" description="Acidic residues" evidence="1">
    <location>
        <begin position="39"/>
        <end position="49"/>
    </location>
</feature>
<evidence type="ECO:0000313" key="3">
    <source>
        <dbReference type="Proteomes" id="UP000807716"/>
    </source>
</evidence>
<dbReference type="InterPro" id="IPR006886">
    <property type="entry name" value="RNA_pol_III_Rpc5"/>
</dbReference>
<name>A0A9P6QJL6_9FUNG</name>
<dbReference type="AlphaFoldDB" id="A0A9P6QJL6"/>
<accession>A0A9P6QJL6</accession>
<dbReference type="PANTHER" id="PTHR12069:SF0">
    <property type="entry name" value="DNA-DIRECTED RNA POLYMERASE III SUBUNIT RPC5"/>
    <property type="match status" value="1"/>
</dbReference>
<feature type="region of interest" description="Disordered" evidence="1">
    <location>
        <begin position="1"/>
        <end position="51"/>
    </location>
</feature>
<dbReference type="GO" id="GO:0005666">
    <property type="term" value="C:RNA polymerase III complex"/>
    <property type="evidence" value="ECO:0007669"/>
    <property type="project" value="TreeGrafter"/>
</dbReference>
<proteinExistence type="predicted"/>
<dbReference type="GO" id="GO:0042797">
    <property type="term" value="P:tRNA transcription by RNA polymerase III"/>
    <property type="evidence" value="ECO:0007669"/>
    <property type="project" value="TreeGrafter"/>
</dbReference>
<evidence type="ECO:0000256" key="1">
    <source>
        <dbReference type="SAM" id="MobiDB-lite"/>
    </source>
</evidence>
<organism evidence="2 3">
    <name type="scientific">Actinomortierella ambigua</name>
    <dbReference type="NCBI Taxonomy" id="1343610"/>
    <lineage>
        <taxon>Eukaryota</taxon>
        <taxon>Fungi</taxon>
        <taxon>Fungi incertae sedis</taxon>
        <taxon>Mucoromycota</taxon>
        <taxon>Mortierellomycotina</taxon>
        <taxon>Mortierellomycetes</taxon>
        <taxon>Mortierellales</taxon>
        <taxon>Mortierellaceae</taxon>
        <taxon>Actinomortierella</taxon>
    </lineage>
</organism>
<dbReference type="OrthoDB" id="340681at2759"/>
<evidence type="ECO:0000313" key="2">
    <source>
        <dbReference type="EMBL" id="KAG0268822.1"/>
    </source>
</evidence>
<reference evidence="2" key="1">
    <citation type="journal article" date="2020" name="Fungal Divers.">
        <title>Resolving the Mortierellaceae phylogeny through synthesis of multi-gene phylogenetics and phylogenomics.</title>
        <authorList>
            <person name="Vandepol N."/>
            <person name="Liber J."/>
            <person name="Desiro A."/>
            <person name="Na H."/>
            <person name="Kennedy M."/>
            <person name="Barry K."/>
            <person name="Grigoriev I.V."/>
            <person name="Miller A.N."/>
            <person name="O'Donnell K."/>
            <person name="Stajich J.E."/>
            <person name="Bonito G."/>
        </authorList>
    </citation>
    <scope>NUCLEOTIDE SEQUENCE</scope>
    <source>
        <strain evidence="2">BC1065</strain>
    </source>
</reference>
<comment type="caution">
    <text evidence="2">The sequence shown here is derived from an EMBL/GenBank/DDBJ whole genome shotgun (WGS) entry which is preliminary data.</text>
</comment>
<protein>
    <submittedName>
        <fullName evidence="2">Uncharacterized protein</fullName>
    </submittedName>
</protein>
<dbReference type="Proteomes" id="UP000807716">
    <property type="component" value="Unassembled WGS sequence"/>
</dbReference>
<gene>
    <name evidence="2" type="ORF">DFQ27_005609</name>
</gene>
<keyword evidence="3" id="KW-1185">Reference proteome</keyword>
<dbReference type="PANTHER" id="PTHR12069">
    <property type="entry name" value="DNA-DIRECTED RNA POLYMERASES III 80 KDA POLYPEPTIDE RNA POLYMERASE III SUBUNIT 5"/>
    <property type="match status" value="1"/>
</dbReference>